<keyword evidence="1" id="KW-0808">Transferase</keyword>
<dbReference type="Gene3D" id="1.10.510.10">
    <property type="entry name" value="Transferase(Phosphotransferase) domain 1"/>
    <property type="match status" value="1"/>
</dbReference>
<dbReference type="CDD" id="cd14014">
    <property type="entry name" value="STKc_PknB_like"/>
    <property type="match status" value="1"/>
</dbReference>
<dbReference type="Proteomes" id="UP001158067">
    <property type="component" value="Unassembled WGS sequence"/>
</dbReference>
<keyword evidence="3 9" id="KW-0418">Kinase</keyword>
<protein>
    <submittedName>
        <fullName evidence="9">Serine/threonine protein kinase</fullName>
    </submittedName>
</protein>
<keyword evidence="7" id="KW-0812">Transmembrane</keyword>
<keyword evidence="2 5" id="KW-0547">Nucleotide-binding</keyword>
<evidence type="ECO:0000256" key="1">
    <source>
        <dbReference type="ARBA" id="ARBA00022679"/>
    </source>
</evidence>
<dbReference type="GO" id="GO:0004674">
    <property type="term" value="F:protein serine/threonine kinase activity"/>
    <property type="evidence" value="ECO:0007669"/>
    <property type="project" value="UniProtKB-KW"/>
</dbReference>
<accession>A0ABY1QDN8</accession>
<dbReference type="InterPro" id="IPR008271">
    <property type="entry name" value="Ser/Thr_kinase_AS"/>
</dbReference>
<evidence type="ECO:0000256" key="2">
    <source>
        <dbReference type="ARBA" id="ARBA00022741"/>
    </source>
</evidence>
<dbReference type="SMART" id="SM00220">
    <property type="entry name" value="S_TKc"/>
    <property type="match status" value="1"/>
</dbReference>
<dbReference type="InterPro" id="IPR000719">
    <property type="entry name" value="Prot_kinase_dom"/>
</dbReference>
<evidence type="ECO:0000256" key="4">
    <source>
        <dbReference type="ARBA" id="ARBA00022840"/>
    </source>
</evidence>
<name>A0ABY1QDN8_9BACT</name>
<comment type="caution">
    <text evidence="9">The sequence shown here is derived from an EMBL/GenBank/DDBJ whole genome shotgun (WGS) entry which is preliminary data.</text>
</comment>
<keyword evidence="7" id="KW-0472">Membrane</keyword>
<feature type="region of interest" description="Disordered" evidence="6">
    <location>
        <begin position="442"/>
        <end position="466"/>
    </location>
</feature>
<feature type="domain" description="Protein kinase" evidence="8">
    <location>
        <begin position="370"/>
        <end position="672"/>
    </location>
</feature>
<feature type="compositionally biased region" description="Low complexity" evidence="6">
    <location>
        <begin position="442"/>
        <end position="457"/>
    </location>
</feature>
<sequence length="716" mass="79154">MALGFLLVMLAPMIWVFGQVNESSKQLCQRALQTVLEGNVARLRLNVLTLKQEAAQLAKNPTVLRLVREGTAQPKPATTDSADGVPDGVPDDIQKLRELFPNLPEANGWVVTNPDGIIIAADSDSRLGERCPWTPLNRSTLQSGKQAVVLPDYASDSSSLGCLFTLAPILSAKERHFEMIGSVGWVVDPRDYLSDLLGTNRTDATCLFDRYGRLLTRSRFEDQLSNLRVDQPTEAQRPWYPTLLRQPGFVSRESGTKLNTETLADRPLTKMADRAIRGSAGSNTQGYRDYRGVTVVGAWRWMPDLRIGIATEIDSSEAFRSINLMKWLIAGTFGALTFAGIGLATLAVLSERLRQRLNDRDEDVRHLGQYELTELLGAGGMGAVYRGKHQFLRRDVAIKVLEGEQLSRQSIARFRREVQLTSNLRHPNTIAIYDYGQAENLSGAKSSSNSDSKPGSDTASSNNKKPPQFEQGVFYYVMEYIDGISLQQLIDFYGPQSPERTIHLLRQICGSIAEAHEAGLIHRDIKPANILLSAKSNTYDHIKVLDFGLVKELNKADDTLAMTMTRSDSMTGTPLYMAPETIRDATQAGPAGDLYSIGAVGYSLLTGKSTYEGESAIDLCLKQLERPPVSPEIRLGRSLPQGLQEIIMKCLSLRPEDRPASIGQLLKSLESLPEASEWNQTDSIDWWENVFEANRQKTPVETKAGTVADRPLEGIS</sequence>
<dbReference type="InterPro" id="IPR017441">
    <property type="entry name" value="Protein_kinase_ATP_BS"/>
</dbReference>
<dbReference type="EMBL" id="FXUG01000011">
    <property type="protein sequence ID" value="SMP68440.1"/>
    <property type="molecule type" value="Genomic_DNA"/>
</dbReference>
<dbReference type="PROSITE" id="PS00108">
    <property type="entry name" value="PROTEIN_KINASE_ST"/>
    <property type="match status" value="1"/>
</dbReference>
<evidence type="ECO:0000313" key="9">
    <source>
        <dbReference type="EMBL" id="SMP68440.1"/>
    </source>
</evidence>
<organism evidence="9 10">
    <name type="scientific">Neorhodopirellula lusitana</name>
    <dbReference type="NCBI Taxonomy" id="445327"/>
    <lineage>
        <taxon>Bacteria</taxon>
        <taxon>Pseudomonadati</taxon>
        <taxon>Planctomycetota</taxon>
        <taxon>Planctomycetia</taxon>
        <taxon>Pirellulales</taxon>
        <taxon>Pirellulaceae</taxon>
        <taxon>Neorhodopirellula</taxon>
    </lineage>
</organism>
<dbReference type="Pfam" id="PF00069">
    <property type="entry name" value="Pkinase"/>
    <property type="match status" value="1"/>
</dbReference>
<keyword evidence="10" id="KW-1185">Reference proteome</keyword>
<feature type="transmembrane region" description="Helical" evidence="7">
    <location>
        <begin position="327"/>
        <end position="349"/>
    </location>
</feature>
<proteinExistence type="predicted"/>
<dbReference type="PROSITE" id="PS50011">
    <property type="entry name" value="PROTEIN_KINASE_DOM"/>
    <property type="match status" value="1"/>
</dbReference>
<gene>
    <name evidence="9" type="ORF">SAMN06265222_11164</name>
</gene>
<evidence type="ECO:0000256" key="7">
    <source>
        <dbReference type="SAM" id="Phobius"/>
    </source>
</evidence>
<keyword evidence="7" id="KW-1133">Transmembrane helix</keyword>
<keyword evidence="9" id="KW-0723">Serine/threonine-protein kinase</keyword>
<dbReference type="PANTHER" id="PTHR43289:SF6">
    <property type="entry name" value="SERINE_THREONINE-PROTEIN KINASE NEKL-3"/>
    <property type="match status" value="1"/>
</dbReference>
<evidence type="ECO:0000313" key="10">
    <source>
        <dbReference type="Proteomes" id="UP001158067"/>
    </source>
</evidence>
<evidence type="ECO:0000256" key="6">
    <source>
        <dbReference type="SAM" id="MobiDB-lite"/>
    </source>
</evidence>
<evidence type="ECO:0000259" key="8">
    <source>
        <dbReference type="PROSITE" id="PS50011"/>
    </source>
</evidence>
<feature type="binding site" evidence="5">
    <location>
        <position position="399"/>
    </location>
    <ligand>
        <name>ATP</name>
        <dbReference type="ChEBI" id="CHEBI:30616"/>
    </ligand>
</feature>
<keyword evidence="4 5" id="KW-0067">ATP-binding</keyword>
<dbReference type="InterPro" id="IPR011009">
    <property type="entry name" value="Kinase-like_dom_sf"/>
</dbReference>
<evidence type="ECO:0000256" key="3">
    <source>
        <dbReference type="ARBA" id="ARBA00022777"/>
    </source>
</evidence>
<dbReference type="SUPFAM" id="SSF56112">
    <property type="entry name" value="Protein kinase-like (PK-like)"/>
    <property type="match status" value="1"/>
</dbReference>
<reference evidence="9 10" key="1">
    <citation type="submission" date="2017-05" db="EMBL/GenBank/DDBJ databases">
        <authorList>
            <person name="Varghese N."/>
            <person name="Submissions S."/>
        </authorList>
    </citation>
    <scope>NUCLEOTIDE SEQUENCE [LARGE SCALE GENOMIC DNA]</scope>
    <source>
        <strain evidence="9 10">DSM 25457</strain>
    </source>
</reference>
<dbReference type="PANTHER" id="PTHR43289">
    <property type="entry name" value="MITOGEN-ACTIVATED PROTEIN KINASE KINASE KINASE 20-RELATED"/>
    <property type="match status" value="1"/>
</dbReference>
<evidence type="ECO:0000256" key="5">
    <source>
        <dbReference type="PROSITE-ProRule" id="PRU10141"/>
    </source>
</evidence>
<dbReference type="Gene3D" id="3.30.200.20">
    <property type="entry name" value="Phosphorylase Kinase, domain 1"/>
    <property type="match status" value="1"/>
</dbReference>
<dbReference type="PROSITE" id="PS00107">
    <property type="entry name" value="PROTEIN_KINASE_ATP"/>
    <property type="match status" value="1"/>
</dbReference>